<feature type="region of interest" description="Disordered" evidence="1">
    <location>
        <begin position="62"/>
        <end position="88"/>
    </location>
</feature>
<keyword evidence="3" id="KW-1185">Reference proteome</keyword>
<dbReference type="GeneID" id="19134327"/>
<name>M2T3X8_COCSN</name>
<dbReference type="KEGG" id="bsc:COCSADRAFT_206416"/>
<feature type="compositionally biased region" description="Basic and acidic residues" evidence="1">
    <location>
        <begin position="64"/>
        <end position="82"/>
    </location>
</feature>
<organism evidence="2 3">
    <name type="scientific">Cochliobolus sativus (strain ND90Pr / ATCC 201652)</name>
    <name type="common">Common root rot and spot blotch fungus</name>
    <name type="synonym">Bipolaris sorokiniana</name>
    <dbReference type="NCBI Taxonomy" id="665912"/>
    <lineage>
        <taxon>Eukaryota</taxon>
        <taxon>Fungi</taxon>
        <taxon>Dikarya</taxon>
        <taxon>Ascomycota</taxon>
        <taxon>Pezizomycotina</taxon>
        <taxon>Dothideomycetes</taxon>
        <taxon>Pleosporomycetidae</taxon>
        <taxon>Pleosporales</taxon>
        <taxon>Pleosporineae</taxon>
        <taxon>Pleosporaceae</taxon>
        <taxon>Bipolaris</taxon>
    </lineage>
</organism>
<reference evidence="2 3" key="1">
    <citation type="journal article" date="2012" name="PLoS Pathog.">
        <title>Diverse lifestyles and strategies of plant pathogenesis encoded in the genomes of eighteen Dothideomycetes fungi.</title>
        <authorList>
            <person name="Ohm R.A."/>
            <person name="Feau N."/>
            <person name="Henrissat B."/>
            <person name="Schoch C.L."/>
            <person name="Horwitz B.A."/>
            <person name="Barry K.W."/>
            <person name="Condon B.J."/>
            <person name="Copeland A.C."/>
            <person name="Dhillon B."/>
            <person name="Glaser F."/>
            <person name="Hesse C.N."/>
            <person name="Kosti I."/>
            <person name="LaButti K."/>
            <person name="Lindquist E.A."/>
            <person name="Lucas S."/>
            <person name="Salamov A.A."/>
            <person name="Bradshaw R.E."/>
            <person name="Ciuffetti L."/>
            <person name="Hamelin R.C."/>
            <person name="Kema G.H.J."/>
            <person name="Lawrence C."/>
            <person name="Scott J.A."/>
            <person name="Spatafora J.W."/>
            <person name="Turgeon B.G."/>
            <person name="de Wit P.J.G.M."/>
            <person name="Zhong S."/>
            <person name="Goodwin S.B."/>
            <person name="Grigoriev I.V."/>
        </authorList>
    </citation>
    <scope>NUCLEOTIDE SEQUENCE [LARGE SCALE GENOMIC DNA]</scope>
    <source>
        <strain evidence="3">ND90Pr / ATCC 201652</strain>
    </source>
</reference>
<evidence type="ECO:0000313" key="2">
    <source>
        <dbReference type="EMBL" id="EMD69115.1"/>
    </source>
</evidence>
<accession>M2T3X8</accession>
<protein>
    <submittedName>
        <fullName evidence="2">Uncharacterized protein</fullName>
    </submittedName>
</protein>
<reference evidence="3" key="2">
    <citation type="journal article" date="2013" name="PLoS Genet.">
        <title>Comparative genome structure, secondary metabolite, and effector coding capacity across Cochliobolus pathogens.</title>
        <authorList>
            <person name="Condon B.J."/>
            <person name="Leng Y."/>
            <person name="Wu D."/>
            <person name="Bushley K.E."/>
            <person name="Ohm R.A."/>
            <person name="Otillar R."/>
            <person name="Martin J."/>
            <person name="Schackwitz W."/>
            <person name="Grimwood J."/>
            <person name="MohdZainudin N."/>
            <person name="Xue C."/>
            <person name="Wang R."/>
            <person name="Manning V.A."/>
            <person name="Dhillon B."/>
            <person name="Tu Z.J."/>
            <person name="Steffenson B.J."/>
            <person name="Salamov A."/>
            <person name="Sun H."/>
            <person name="Lowry S."/>
            <person name="LaButti K."/>
            <person name="Han J."/>
            <person name="Copeland A."/>
            <person name="Lindquist E."/>
            <person name="Barry K."/>
            <person name="Schmutz J."/>
            <person name="Baker S.E."/>
            <person name="Ciuffetti L.M."/>
            <person name="Grigoriev I.V."/>
            <person name="Zhong S."/>
            <person name="Turgeon B.G."/>
        </authorList>
    </citation>
    <scope>NUCLEOTIDE SEQUENCE [LARGE SCALE GENOMIC DNA]</scope>
    <source>
        <strain evidence="3">ND90Pr / ATCC 201652</strain>
    </source>
</reference>
<evidence type="ECO:0000256" key="1">
    <source>
        <dbReference type="SAM" id="MobiDB-lite"/>
    </source>
</evidence>
<sequence length="88" mass="10083">MLLAVERGQLASCLAQILFVRAFVRGEKDASHRFLSLLRLLLFCALSCKSVYMACIGSPCKRTKKEDEREAKSEKHRTERGEHKKRCV</sequence>
<evidence type="ECO:0000313" key="3">
    <source>
        <dbReference type="Proteomes" id="UP000016934"/>
    </source>
</evidence>
<dbReference type="AlphaFoldDB" id="M2T3X8"/>
<proteinExistence type="predicted"/>
<dbReference type="EMBL" id="KB445637">
    <property type="protein sequence ID" value="EMD69115.1"/>
    <property type="molecule type" value="Genomic_DNA"/>
</dbReference>
<dbReference type="RefSeq" id="XP_007694539.1">
    <property type="nucleotide sequence ID" value="XM_007696349.1"/>
</dbReference>
<gene>
    <name evidence="2" type="ORF">COCSADRAFT_206416</name>
</gene>
<dbReference type="Proteomes" id="UP000016934">
    <property type="component" value="Unassembled WGS sequence"/>
</dbReference>
<dbReference type="HOGENOM" id="CLU_2468915_0_0_1"/>